<keyword evidence="5" id="KW-1185">Reference proteome</keyword>
<dbReference type="GeneID" id="78827248"/>
<dbReference type="InterPro" id="IPR052710">
    <property type="entry name" value="CAAX_protease"/>
</dbReference>
<dbReference type="GO" id="GO:0008233">
    <property type="term" value="F:peptidase activity"/>
    <property type="evidence" value="ECO:0007669"/>
    <property type="project" value="UniProtKB-KW"/>
</dbReference>
<dbReference type="EMBL" id="JBEPLX010000035">
    <property type="protein sequence ID" value="MET3534851.1"/>
    <property type="molecule type" value="Genomic_DNA"/>
</dbReference>
<evidence type="ECO:0000256" key="2">
    <source>
        <dbReference type="SAM" id="Phobius"/>
    </source>
</evidence>
<keyword evidence="2" id="KW-1133">Transmembrane helix</keyword>
<organism evidence="4 5">
    <name type="scientific">Streptococcus parasuis</name>
    <dbReference type="NCBI Taxonomy" id="1501662"/>
    <lineage>
        <taxon>Bacteria</taxon>
        <taxon>Bacillati</taxon>
        <taxon>Bacillota</taxon>
        <taxon>Bacilli</taxon>
        <taxon>Lactobacillales</taxon>
        <taxon>Streptococcaceae</taxon>
        <taxon>Streptococcus</taxon>
    </lineage>
</organism>
<dbReference type="InterPro" id="IPR003675">
    <property type="entry name" value="Rce1/LyrA-like_dom"/>
</dbReference>
<reference evidence="4 5" key="1">
    <citation type="submission" date="2024-06" db="EMBL/GenBank/DDBJ databases">
        <title>Genomic Encyclopedia of Type Strains, Phase IV (KMG-IV): sequencing the most valuable type-strain genomes for metagenomic binning, comparative biology and taxonomic classification.</title>
        <authorList>
            <person name="Goeker M."/>
        </authorList>
    </citation>
    <scope>NUCLEOTIDE SEQUENCE [LARGE SCALE GENOMIC DNA]</scope>
    <source>
        <strain evidence="4 5">DSM 29126</strain>
    </source>
</reference>
<keyword evidence="2" id="KW-0472">Membrane</keyword>
<feature type="transmembrane region" description="Helical" evidence="2">
    <location>
        <begin position="31"/>
        <end position="51"/>
    </location>
</feature>
<comment type="similarity">
    <text evidence="1">Belongs to the UPF0177 family.</text>
</comment>
<keyword evidence="4" id="KW-0645">Protease</keyword>
<feature type="transmembrane region" description="Helical" evidence="2">
    <location>
        <begin position="104"/>
        <end position="121"/>
    </location>
</feature>
<gene>
    <name evidence="4" type="ORF">ABID50_002017</name>
</gene>
<evidence type="ECO:0000256" key="1">
    <source>
        <dbReference type="ARBA" id="ARBA00009067"/>
    </source>
</evidence>
<evidence type="ECO:0000259" key="3">
    <source>
        <dbReference type="Pfam" id="PF02517"/>
    </source>
</evidence>
<dbReference type="Proteomes" id="UP001549134">
    <property type="component" value="Unassembled WGS sequence"/>
</dbReference>
<feature type="transmembrane region" description="Helical" evidence="2">
    <location>
        <begin position="7"/>
        <end position="25"/>
    </location>
</feature>
<feature type="transmembrane region" description="Helical" evidence="2">
    <location>
        <begin position="133"/>
        <end position="153"/>
    </location>
</feature>
<dbReference type="GO" id="GO:0006508">
    <property type="term" value="P:proteolysis"/>
    <property type="evidence" value="ECO:0007669"/>
    <property type="project" value="UniProtKB-KW"/>
</dbReference>
<evidence type="ECO:0000313" key="5">
    <source>
        <dbReference type="Proteomes" id="UP001549134"/>
    </source>
</evidence>
<protein>
    <submittedName>
        <fullName evidence="4">Membrane protease YdiL (CAAX protease family)</fullName>
    </submittedName>
</protein>
<accession>A0ABV2EUI7</accession>
<name>A0ABV2EUI7_9STRE</name>
<dbReference type="PANTHER" id="PTHR36435:SF1">
    <property type="entry name" value="CAAX AMINO TERMINAL PROTEASE FAMILY PROTEIN"/>
    <property type="match status" value="1"/>
</dbReference>
<dbReference type="RefSeq" id="WP_024404834.1">
    <property type="nucleotide sequence ID" value="NZ_AP024276.1"/>
</dbReference>
<keyword evidence="4" id="KW-0378">Hydrolase</keyword>
<sequence length="202" mass="22815">MAKRIKYLVIALIFPIIFGIARFVVNQGDYKYREMLVVIVCLIFLIGAIKYAQRVNLIVVRFLTKKECIQLLLLLLLDILFVYIYASIFHVSSRASTAFSEQRVTGYSISYILSVSIFGPIEEELIFRGFIQNGVFQNSVLGLILTSCLFAFVHGPVNMISFLFYAISGIIYGISYKVSDNLSLPILSHIGYNSFVILVSLL</sequence>
<feature type="transmembrane region" description="Helical" evidence="2">
    <location>
        <begin position="71"/>
        <end position="92"/>
    </location>
</feature>
<proteinExistence type="inferred from homology"/>
<evidence type="ECO:0000313" key="4">
    <source>
        <dbReference type="EMBL" id="MET3534851.1"/>
    </source>
</evidence>
<comment type="caution">
    <text evidence="4">The sequence shown here is derived from an EMBL/GenBank/DDBJ whole genome shotgun (WGS) entry which is preliminary data.</text>
</comment>
<dbReference type="PANTHER" id="PTHR36435">
    <property type="entry name" value="SLR1288 PROTEIN"/>
    <property type="match status" value="1"/>
</dbReference>
<feature type="transmembrane region" description="Helical" evidence="2">
    <location>
        <begin position="159"/>
        <end position="175"/>
    </location>
</feature>
<keyword evidence="2" id="KW-0812">Transmembrane</keyword>
<dbReference type="Pfam" id="PF02517">
    <property type="entry name" value="Rce1-like"/>
    <property type="match status" value="1"/>
</dbReference>
<feature type="domain" description="CAAX prenyl protease 2/Lysostaphin resistance protein A-like" evidence="3">
    <location>
        <begin position="109"/>
        <end position="194"/>
    </location>
</feature>